<dbReference type="EMBL" id="UINC01046181">
    <property type="protein sequence ID" value="SVB53862.1"/>
    <property type="molecule type" value="Genomic_DNA"/>
</dbReference>
<name>A0A382EU73_9ZZZZ</name>
<accession>A0A382EU73</accession>
<gene>
    <name evidence="1" type="ORF">METZ01_LOCUS206716</name>
</gene>
<evidence type="ECO:0000313" key="1">
    <source>
        <dbReference type="EMBL" id="SVB53862.1"/>
    </source>
</evidence>
<dbReference type="AlphaFoldDB" id="A0A382EU73"/>
<proteinExistence type="predicted"/>
<reference evidence="1" key="1">
    <citation type="submission" date="2018-05" db="EMBL/GenBank/DDBJ databases">
        <authorList>
            <person name="Lanie J.A."/>
            <person name="Ng W.-L."/>
            <person name="Kazmierczak K.M."/>
            <person name="Andrzejewski T.M."/>
            <person name="Davidsen T.M."/>
            <person name="Wayne K.J."/>
            <person name="Tettelin H."/>
            <person name="Glass J.I."/>
            <person name="Rusch D."/>
            <person name="Podicherti R."/>
            <person name="Tsui H.-C.T."/>
            <person name="Winkler M.E."/>
        </authorList>
    </citation>
    <scope>NUCLEOTIDE SEQUENCE</scope>
</reference>
<sequence>MFPLTSPTGLPLPRLDNIWLRLPPEKNYEASAAILSVAALAHDRQHECQILTGLTGRKSVTH</sequence>
<organism evidence="1">
    <name type="scientific">marine metagenome</name>
    <dbReference type="NCBI Taxonomy" id="408172"/>
    <lineage>
        <taxon>unclassified sequences</taxon>
        <taxon>metagenomes</taxon>
        <taxon>ecological metagenomes</taxon>
    </lineage>
</organism>
<feature type="non-terminal residue" evidence="1">
    <location>
        <position position="62"/>
    </location>
</feature>
<protein>
    <submittedName>
        <fullName evidence="1">Uncharacterized protein</fullName>
    </submittedName>
</protein>